<dbReference type="SUPFAM" id="SSF51658">
    <property type="entry name" value="Xylose isomerase-like"/>
    <property type="match status" value="1"/>
</dbReference>
<comment type="caution">
    <text evidence="4">The sequence shown here is derived from an EMBL/GenBank/DDBJ whole genome shotgun (WGS) entry which is preliminary data.</text>
</comment>
<keyword evidence="2" id="KW-0732">Signal</keyword>
<dbReference type="EMBL" id="QRGR01000030">
    <property type="protein sequence ID" value="RDV13017.1"/>
    <property type="molecule type" value="Genomic_DNA"/>
</dbReference>
<dbReference type="RefSeq" id="WP_115567714.1">
    <property type="nucleotide sequence ID" value="NZ_QRGR01000030.1"/>
</dbReference>
<keyword evidence="1 4" id="KW-0413">Isomerase</keyword>
<evidence type="ECO:0000313" key="4">
    <source>
        <dbReference type="EMBL" id="RDV13017.1"/>
    </source>
</evidence>
<dbReference type="InterPro" id="IPR013022">
    <property type="entry name" value="Xyl_isomerase-like_TIM-brl"/>
</dbReference>
<dbReference type="Pfam" id="PF01261">
    <property type="entry name" value="AP_endonuc_2"/>
    <property type="match status" value="1"/>
</dbReference>
<protein>
    <submittedName>
        <fullName evidence="4">Sugar phosphate isomerase/epimerase</fullName>
    </submittedName>
</protein>
<evidence type="ECO:0000313" key="5">
    <source>
        <dbReference type="Proteomes" id="UP000256708"/>
    </source>
</evidence>
<dbReference type="PANTHER" id="PTHR43489">
    <property type="entry name" value="ISOMERASE"/>
    <property type="match status" value="1"/>
</dbReference>
<dbReference type="InterPro" id="IPR036237">
    <property type="entry name" value="Xyl_isomerase-like_sf"/>
</dbReference>
<dbReference type="InterPro" id="IPR050417">
    <property type="entry name" value="Sugar_Epim/Isomerase"/>
</dbReference>
<dbReference type="Proteomes" id="UP000256708">
    <property type="component" value="Unassembled WGS sequence"/>
</dbReference>
<feature type="domain" description="Xylose isomerase-like TIM barrel" evidence="3">
    <location>
        <begin position="44"/>
        <end position="278"/>
    </location>
</feature>
<evidence type="ECO:0000256" key="2">
    <source>
        <dbReference type="SAM" id="SignalP"/>
    </source>
</evidence>
<reference evidence="5" key="1">
    <citation type="submission" date="2018-08" db="EMBL/GenBank/DDBJ databases">
        <authorList>
            <person name="Liu Z.-W."/>
            <person name="Du Z.-J."/>
        </authorList>
    </citation>
    <scope>NUCLEOTIDE SEQUENCE [LARGE SCALE GENOMIC DNA]</scope>
    <source>
        <strain evidence="5">H4X</strain>
    </source>
</reference>
<feature type="signal peptide" evidence="2">
    <location>
        <begin position="1"/>
        <end position="22"/>
    </location>
</feature>
<dbReference type="AlphaFoldDB" id="A0A3D8L6L0"/>
<evidence type="ECO:0000256" key="1">
    <source>
        <dbReference type="ARBA" id="ARBA00023235"/>
    </source>
</evidence>
<accession>A0A3D8L6L0</accession>
<sequence>MRALFYVLLLSFCALQGFRAEAQEIPKLGMMASLDKDSLLYASGFEMQGESVGRMLGPALTEAEFQTNVQRIKDAKTKVYVCNVFFPSDLKIAGPEVDEKKVLAYADQVFQRAKKAGVPVIVLGSGGARKLPENYDYQKATKDFTQLARKIGQAAQKHGITVALENLNSTETNFLTTLEEAAGVVKGANHPNFRLNADIYHMMKENEPPQHIIDAGNVIVYVEIAEEENRTLPGVVGEDFRPYFQALKSIGYSGPMFIEGRVNNPEEEIPNAHKFLTQQLQEVYQGNKQ</sequence>
<gene>
    <name evidence="4" type="ORF">DXT99_21815</name>
</gene>
<proteinExistence type="predicted"/>
<name>A0A3D8L6L0_9BACT</name>
<dbReference type="Gene3D" id="3.20.20.150">
    <property type="entry name" value="Divalent-metal-dependent TIM barrel enzymes"/>
    <property type="match status" value="1"/>
</dbReference>
<feature type="chain" id="PRO_5017686622" evidence="2">
    <location>
        <begin position="23"/>
        <end position="289"/>
    </location>
</feature>
<dbReference type="OrthoDB" id="9814946at2"/>
<keyword evidence="5" id="KW-1185">Reference proteome</keyword>
<dbReference type="PANTHER" id="PTHR43489:SF7">
    <property type="entry name" value="3-DEHYDRO-D-GULOSIDE 4-EPIMERASE-RELATED"/>
    <property type="match status" value="1"/>
</dbReference>
<organism evidence="4 5">
    <name type="scientific">Pontibacter diazotrophicus</name>
    <dbReference type="NCBI Taxonomy" id="1400979"/>
    <lineage>
        <taxon>Bacteria</taxon>
        <taxon>Pseudomonadati</taxon>
        <taxon>Bacteroidota</taxon>
        <taxon>Cytophagia</taxon>
        <taxon>Cytophagales</taxon>
        <taxon>Hymenobacteraceae</taxon>
        <taxon>Pontibacter</taxon>
    </lineage>
</organism>
<dbReference type="GO" id="GO:0016853">
    <property type="term" value="F:isomerase activity"/>
    <property type="evidence" value="ECO:0007669"/>
    <property type="project" value="UniProtKB-KW"/>
</dbReference>
<evidence type="ECO:0000259" key="3">
    <source>
        <dbReference type="Pfam" id="PF01261"/>
    </source>
</evidence>